<accession>A0AAE3LKX8</accession>
<dbReference type="EMBL" id="JAOQJZ010000010">
    <property type="protein sequence ID" value="MCU6706227.1"/>
    <property type="molecule type" value="Genomic_DNA"/>
</dbReference>
<dbReference type="AlphaFoldDB" id="A0AAE3LKX8"/>
<dbReference type="PROSITE" id="PS50887">
    <property type="entry name" value="GGDEF"/>
    <property type="match status" value="1"/>
</dbReference>
<dbReference type="InterPro" id="IPR035919">
    <property type="entry name" value="EAL_sf"/>
</dbReference>
<sequence length="557" mass="63661">MNFDNDLMLFFRTIYEDSADMDECSAKVKSAVAAVADKLDIVRAELAVKMPATKLCEDGADMLMVLYDREKDVENEPFEASFPLFEGGFITVTFYSGNSNGFDNEQRNIVEIIANTVFIQFNRVIMQELVTHVIKTDIETGAATLDALINHAGMLIAQNRIEDFSIIFFNIHNFKYVNKVLNYEQGDVVLRNYTKTIYRNLSDGEMITRLGGDNFVMLVKNESLREYIDMLSFMNIRYDDGKVSKDFIFSATIGYSSTVGIRYPREVMARASIAYSAARRVGAGHVMEYSENIKQELMKIQGVLSNFMGGLMAGEFEVYYQPKVRIETKEIFGAEALVRWHRKGRLSAPVEFVPLLTNDGSIIKLDYYVLEEVCKWLRKRIDMGFEPLRISVNFSRKHLEEKNMIGNIVALIDKYELDHQLIEIELTESEDYQNFELITEIVNGLRANGIVTSMDDFGTGFSSLNMIKNVDLQVIKIDKSFIPLEKDYEGKDKDLIMFYYIIKMVKKLGKETIAEGVETEQQLDYLREVGCDAVQGFVFDKPLPAAEFEKRLACGYN</sequence>
<dbReference type="InterPro" id="IPR043128">
    <property type="entry name" value="Rev_trsase/Diguanyl_cyclase"/>
</dbReference>
<evidence type="ECO:0000313" key="3">
    <source>
        <dbReference type="EMBL" id="MCU6706227.1"/>
    </source>
</evidence>
<gene>
    <name evidence="3" type="ORF">OCV57_09860</name>
</gene>
<evidence type="ECO:0000259" key="1">
    <source>
        <dbReference type="PROSITE" id="PS50883"/>
    </source>
</evidence>
<dbReference type="SUPFAM" id="SSF141868">
    <property type="entry name" value="EAL domain-like"/>
    <property type="match status" value="1"/>
</dbReference>
<dbReference type="RefSeq" id="WP_267301397.1">
    <property type="nucleotide sequence ID" value="NZ_JAOQJZ010000010.1"/>
</dbReference>
<dbReference type="Pfam" id="PF00563">
    <property type="entry name" value="EAL"/>
    <property type="match status" value="1"/>
</dbReference>
<dbReference type="InterPro" id="IPR029787">
    <property type="entry name" value="Nucleotide_cyclase"/>
</dbReference>
<evidence type="ECO:0000313" key="4">
    <source>
        <dbReference type="Proteomes" id="UP001208131"/>
    </source>
</evidence>
<dbReference type="NCBIfam" id="TIGR00254">
    <property type="entry name" value="GGDEF"/>
    <property type="match status" value="1"/>
</dbReference>
<dbReference type="InterPro" id="IPR001633">
    <property type="entry name" value="EAL_dom"/>
</dbReference>
<dbReference type="PROSITE" id="PS50883">
    <property type="entry name" value="EAL"/>
    <property type="match status" value="1"/>
</dbReference>
<comment type="caution">
    <text evidence="3">The sequence shown here is derived from an EMBL/GenBank/DDBJ whole genome shotgun (WGS) entry which is preliminary data.</text>
</comment>
<dbReference type="Gene3D" id="3.20.20.450">
    <property type="entry name" value="EAL domain"/>
    <property type="match status" value="1"/>
</dbReference>
<dbReference type="SUPFAM" id="SSF55073">
    <property type="entry name" value="Nucleotide cyclase"/>
    <property type="match status" value="1"/>
</dbReference>
<proteinExistence type="predicted"/>
<dbReference type="Pfam" id="PF00990">
    <property type="entry name" value="GGDEF"/>
    <property type="match status" value="1"/>
</dbReference>
<organism evidence="3 4">
    <name type="scientific">Hominimerdicola aceti</name>
    <dbReference type="NCBI Taxonomy" id="2981726"/>
    <lineage>
        <taxon>Bacteria</taxon>
        <taxon>Bacillati</taxon>
        <taxon>Bacillota</taxon>
        <taxon>Clostridia</taxon>
        <taxon>Eubacteriales</taxon>
        <taxon>Oscillospiraceae</taxon>
        <taxon>Hominimerdicola</taxon>
    </lineage>
</organism>
<dbReference type="PANTHER" id="PTHR33121">
    <property type="entry name" value="CYCLIC DI-GMP PHOSPHODIESTERASE PDEF"/>
    <property type="match status" value="1"/>
</dbReference>
<reference evidence="3 4" key="1">
    <citation type="journal article" date="2021" name="ISME Commun">
        <title>Automated analysis of genomic sequences facilitates high-throughput and comprehensive description of bacteria.</title>
        <authorList>
            <person name="Hitch T.C.A."/>
        </authorList>
    </citation>
    <scope>NUCLEOTIDE SEQUENCE [LARGE SCALE GENOMIC DNA]</scope>
    <source>
        <strain evidence="3 4">Sanger_31</strain>
    </source>
</reference>
<dbReference type="SMART" id="SM00267">
    <property type="entry name" value="GGDEF"/>
    <property type="match status" value="1"/>
</dbReference>
<dbReference type="Proteomes" id="UP001208131">
    <property type="component" value="Unassembled WGS sequence"/>
</dbReference>
<feature type="domain" description="EAL" evidence="1">
    <location>
        <begin position="300"/>
        <end position="556"/>
    </location>
</feature>
<name>A0AAE3LKX8_9FIRM</name>
<dbReference type="InterPro" id="IPR000160">
    <property type="entry name" value="GGDEF_dom"/>
</dbReference>
<dbReference type="GO" id="GO:0071111">
    <property type="term" value="F:cyclic-guanylate-specific phosphodiesterase activity"/>
    <property type="evidence" value="ECO:0007669"/>
    <property type="project" value="InterPro"/>
</dbReference>
<dbReference type="SMART" id="SM00052">
    <property type="entry name" value="EAL"/>
    <property type="match status" value="1"/>
</dbReference>
<feature type="domain" description="GGDEF" evidence="2">
    <location>
        <begin position="162"/>
        <end position="291"/>
    </location>
</feature>
<evidence type="ECO:0000259" key="2">
    <source>
        <dbReference type="PROSITE" id="PS50887"/>
    </source>
</evidence>
<dbReference type="PANTHER" id="PTHR33121:SF70">
    <property type="entry name" value="SIGNALING PROTEIN YKOW"/>
    <property type="match status" value="1"/>
</dbReference>
<dbReference type="Gene3D" id="3.30.70.270">
    <property type="match status" value="1"/>
</dbReference>
<dbReference type="InterPro" id="IPR050706">
    <property type="entry name" value="Cyclic-di-GMP_PDE-like"/>
</dbReference>
<protein>
    <submittedName>
        <fullName evidence="3">Bifunctional diguanylate cyclase/phosphodiesterase</fullName>
    </submittedName>
</protein>
<dbReference type="CDD" id="cd01948">
    <property type="entry name" value="EAL"/>
    <property type="match status" value="1"/>
</dbReference>
<keyword evidence="4" id="KW-1185">Reference proteome</keyword>